<feature type="domain" description="3-deoxy-D-manno-octulosonic-acid transferase N-terminal" evidence="8">
    <location>
        <begin position="45"/>
        <end position="206"/>
    </location>
</feature>
<evidence type="ECO:0000313" key="9">
    <source>
        <dbReference type="EMBL" id="GAA0871349.1"/>
    </source>
</evidence>
<dbReference type="Pfam" id="PF04413">
    <property type="entry name" value="Glycos_transf_N"/>
    <property type="match status" value="1"/>
</dbReference>
<comment type="subcellular location">
    <subcellularLocation>
        <location evidence="7">Cell membrane</location>
    </subcellularLocation>
</comment>
<dbReference type="Gene3D" id="3.40.50.2000">
    <property type="entry name" value="Glycogen Phosphorylase B"/>
    <property type="match status" value="1"/>
</dbReference>
<keyword evidence="7" id="KW-0472">Membrane</keyword>
<evidence type="ECO:0000256" key="1">
    <source>
        <dbReference type="ARBA" id="ARBA00004713"/>
    </source>
</evidence>
<evidence type="ECO:0000259" key="8">
    <source>
        <dbReference type="Pfam" id="PF04413"/>
    </source>
</evidence>
<dbReference type="InterPro" id="IPR007507">
    <property type="entry name" value="Glycos_transf_N"/>
</dbReference>
<protein>
    <recommendedName>
        <fullName evidence="3 7">3-deoxy-D-manno-octulosonic acid transferase</fullName>
        <shortName evidence="7">Kdo transferase</shortName>
        <ecNumber evidence="2 7">2.4.99.12</ecNumber>
    </recommendedName>
    <alternativeName>
        <fullName evidence="5 7">Lipid IV(A) 3-deoxy-D-manno-octulosonic acid transferase</fullName>
    </alternativeName>
</protein>
<dbReference type="RefSeq" id="WP_343763398.1">
    <property type="nucleotide sequence ID" value="NZ_BAAAFG010000002.1"/>
</dbReference>
<evidence type="ECO:0000256" key="5">
    <source>
        <dbReference type="ARBA" id="ARBA00031445"/>
    </source>
</evidence>
<dbReference type="Gene3D" id="3.40.50.11720">
    <property type="entry name" value="3-Deoxy-D-manno-octulosonic-acid transferase, N-terminal domain"/>
    <property type="match status" value="1"/>
</dbReference>
<dbReference type="SUPFAM" id="SSF53756">
    <property type="entry name" value="UDP-Glycosyltransferase/glycogen phosphorylase"/>
    <property type="match status" value="1"/>
</dbReference>
<dbReference type="PANTHER" id="PTHR42755:SF1">
    <property type="entry name" value="3-DEOXY-D-MANNO-OCTULOSONIC ACID TRANSFERASE, MITOCHONDRIAL-RELATED"/>
    <property type="match status" value="1"/>
</dbReference>
<organism evidence="9 10">
    <name type="scientific">Gangjinia marincola</name>
    <dbReference type="NCBI Taxonomy" id="578463"/>
    <lineage>
        <taxon>Bacteria</taxon>
        <taxon>Pseudomonadati</taxon>
        <taxon>Bacteroidota</taxon>
        <taxon>Flavobacteriia</taxon>
        <taxon>Flavobacteriales</taxon>
        <taxon>Flavobacteriaceae</taxon>
        <taxon>Gangjinia</taxon>
    </lineage>
</organism>
<dbReference type="EC" id="2.4.99.12" evidence="2 7"/>
<comment type="pathway">
    <text evidence="1 7">Bacterial outer membrane biogenesis; LPS core biosynthesis.</text>
</comment>
<comment type="similarity">
    <text evidence="7">Belongs to the glycosyltransferase group 1 family.</text>
</comment>
<keyword evidence="7" id="KW-1003">Cell membrane</keyword>
<keyword evidence="7" id="KW-0448">Lipopolysaccharide biosynthesis</keyword>
<proteinExistence type="inferred from homology"/>
<evidence type="ECO:0000256" key="4">
    <source>
        <dbReference type="ARBA" id="ARBA00022679"/>
    </source>
</evidence>
<accession>A0ABN1ME22</accession>
<keyword evidence="4 7" id="KW-0808">Transferase</keyword>
<dbReference type="Proteomes" id="UP001500507">
    <property type="component" value="Unassembled WGS sequence"/>
</dbReference>
<name>A0ABN1ME22_9FLAO</name>
<evidence type="ECO:0000256" key="2">
    <source>
        <dbReference type="ARBA" id="ARBA00012621"/>
    </source>
</evidence>
<evidence type="ECO:0000256" key="3">
    <source>
        <dbReference type="ARBA" id="ARBA00019077"/>
    </source>
</evidence>
<evidence type="ECO:0000313" key="10">
    <source>
        <dbReference type="Proteomes" id="UP001500507"/>
    </source>
</evidence>
<reference evidence="9 10" key="1">
    <citation type="journal article" date="2019" name="Int. J. Syst. Evol. Microbiol.">
        <title>The Global Catalogue of Microorganisms (GCM) 10K type strain sequencing project: providing services to taxonomists for standard genome sequencing and annotation.</title>
        <authorList>
            <consortium name="The Broad Institute Genomics Platform"/>
            <consortium name="The Broad Institute Genome Sequencing Center for Infectious Disease"/>
            <person name="Wu L."/>
            <person name="Ma J."/>
        </authorList>
    </citation>
    <scope>NUCLEOTIDE SEQUENCE [LARGE SCALE GENOMIC DNA]</scope>
    <source>
        <strain evidence="9 10">JCM 16082</strain>
    </source>
</reference>
<keyword evidence="10" id="KW-1185">Reference proteome</keyword>
<sequence>MKLLYDLSIHIFDALLPLFKGVNPKLRLFVEGRKNIFKTLENSDLTQKKTIWVHAASLGEYEQAVPVLQEIRHRLSDHFIVLTFFSPSGYENKKMSPLADLITYLPLDTPKNAERFMQIVNPDLSFFIKYDIWPNYLQQLKKLKGKTYLVSGAFKKTQLYFKWYGGFMRKALNAFDYIFLQNQASQQLLHSIDITETIVSGDTRFDRVAHQIEQDNTLSFIEDFVKDQLCIVCGSTWPEDEKILIDFINSPIVQENRIKIVIAPHQINDKHINQLEEKLAVSSFRYSNLNGQTPQQVNVLIIDAIGFLTRAYSYADIAYVGGAMGDTGLHNILEPATFGIPIVIGQHFDDFPEAKKLRQLAGLYSVASAKELQDIMIKLIMDEKFRRQTGMICGHYINSNTGATRIIMEHVMNQTETA</sequence>
<comment type="catalytic activity">
    <reaction evidence="6 7">
        <text>lipid IVA (E. coli) + CMP-3-deoxy-beta-D-manno-octulosonate = alpha-Kdo-(2-&gt;6)-lipid IVA (E. coli) + CMP + H(+)</text>
        <dbReference type="Rhea" id="RHEA:28066"/>
        <dbReference type="ChEBI" id="CHEBI:15378"/>
        <dbReference type="ChEBI" id="CHEBI:58603"/>
        <dbReference type="ChEBI" id="CHEBI:60364"/>
        <dbReference type="ChEBI" id="CHEBI:60377"/>
        <dbReference type="ChEBI" id="CHEBI:85987"/>
        <dbReference type="EC" id="2.4.99.12"/>
    </reaction>
</comment>
<dbReference type="InterPro" id="IPR039901">
    <property type="entry name" value="Kdotransferase"/>
</dbReference>
<dbReference type="InterPro" id="IPR038107">
    <property type="entry name" value="Glycos_transf_N_sf"/>
</dbReference>
<comment type="function">
    <text evidence="7">Involved in lipopolysaccharide (LPS) biosynthesis. Catalyzes the transfer of 3-deoxy-D-manno-octulosonate (Kdo) residue(s) from CMP-Kdo to lipid IV(A), the tetraacyldisaccharide-1,4'-bisphosphate precursor of lipid A.</text>
</comment>
<comment type="caution">
    <text evidence="9">The sequence shown here is derived from an EMBL/GenBank/DDBJ whole genome shotgun (WGS) entry which is preliminary data.</text>
</comment>
<dbReference type="PANTHER" id="PTHR42755">
    <property type="entry name" value="3-DEOXY-MANNO-OCTULOSONATE CYTIDYLYLTRANSFERASE"/>
    <property type="match status" value="1"/>
</dbReference>
<gene>
    <name evidence="9" type="ORF">GCM10009117_04950</name>
</gene>
<evidence type="ECO:0000256" key="7">
    <source>
        <dbReference type="RuleBase" id="RU365103"/>
    </source>
</evidence>
<dbReference type="EMBL" id="BAAAFG010000002">
    <property type="protein sequence ID" value="GAA0871349.1"/>
    <property type="molecule type" value="Genomic_DNA"/>
</dbReference>
<evidence type="ECO:0000256" key="6">
    <source>
        <dbReference type="ARBA" id="ARBA00049183"/>
    </source>
</evidence>